<accession>A2FFI3</accession>
<sequence length="141" mass="16190">MQERSQKEVLKDIFEQKGITNHIQATYYNKLGNQILAKGPENLKELFPVLDASKQDETWEMGYTLVLDYLGRKNMTKTKETATQFVNGQNPNKAATVEKLGLPNTSSSPLSDLIRDQKMYLLFNSDNFDYDLPPSYYLSKQ</sequence>
<organism evidence="1 2">
    <name type="scientific">Trichomonas vaginalis (strain ATCC PRA-98 / G3)</name>
    <dbReference type="NCBI Taxonomy" id="412133"/>
    <lineage>
        <taxon>Eukaryota</taxon>
        <taxon>Metamonada</taxon>
        <taxon>Parabasalia</taxon>
        <taxon>Trichomonadida</taxon>
        <taxon>Trichomonadidae</taxon>
        <taxon>Trichomonas</taxon>
    </lineage>
</organism>
<gene>
    <name evidence="1" type="ORF">TVAG_066500</name>
</gene>
<dbReference type="RefSeq" id="XP_001309283.1">
    <property type="nucleotide sequence ID" value="XM_001309282.1"/>
</dbReference>
<dbReference type="EMBL" id="DS113763">
    <property type="protein sequence ID" value="EAX96353.1"/>
    <property type="molecule type" value="Genomic_DNA"/>
</dbReference>
<dbReference type="InParanoid" id="A2FFI3"/>
<dbReference type="Proteomes" id="UP000001542">
    <property type="component" value="Unassembled WGS sequence"/>
</dbReference>
<dbReference type="VEuPathDB" id="TrichDB:TVAG_066500"/>
<proteinExistence type="predicted"/>
<reference evidence="1" key="1">
    <citation type="submission" date="2006-10" db="EMBL/GenBank/DDBJ databases">
        <authorList>
            <person name="Amadeo P."/>
            <person name="Zhao Q."/>
            <person name="Wortman J."/>
            <person name="Fraser-Liggett C."/>
            <person name="Carlton J."/>
        </authorList>
    </citation>
    <scope>NUCLEOTIDE SEQUENCE</scope>
    <source>
        <strain evidence="1">G3</strain>
    </source>
</reference>
<reference evidence="1" key="2">
    <citation type="journal article" date="2007" name="Science">
        <title>Draft genome sequence of the sexually transmitted pathogen Trichomonas vaginalis.</title>
        <authorList>
            <person name="Carlton J.M."/>
            <person name="Hirt R.P."/>
            <person name="Silva J.C."/>
            <person name="Delcher A.L."/>
            <person name="Schatz M."/>
            <person name="Zhao Q."/>
            <person name="Wortman J.R."/>
            <person name="Bidwell S.L."/>
            <person name="Alsmark U.C.M."/>
            <person name="Besteiro S."/>
            <person name="Sicheritz-Ponten T."/>
            <person name="Noel C.J."/>
            <person name="Dacks J.B."/>
            <person name="Foster P.G."/>
            <person name="Simillion C."/>
            <person name="Van de Peer Y."/>
            <person name="Miranda-Saavedra D."/>
            <person name="Barton G.J."/>
            <person name="Westrop G.D."/>
            <person name="Mueller S."/>
            <person name="Dessi D."/>
            <person name="Fiori P.L."/>
            <person name="Ren Q."/>
            <person name="Paulsen I."/>
            <person name="Zhang H."/>
            <person name="Bastida-Corcuera F.D."/>
            <person name="Simoes-Barbosa A."/>
            <person name="Brown M.T."/>
            <person name="Hayes R.D."/>
            <person name="Mukherjee M."/>
            <person name="Okumura C.Y."/>
            <person name="Schneider R."/>
            <person name="Smith A.J."/>
            <person name="Vanacova S."/>
            <person name="Villalvazo M."/>
            <person name="Haas B.J."/>
            <person name="Pertea M."/>
            <person name="Feldblyum T.V."/>
            <person name="Utterback T.R."/>
            <person name="Shu C.L."/>
            <person name="Osoegawa K."/>
            <person name="de Jong P.J."/>
            <person name="Hrdy I."/>
            <person name="Horvathova L."/>
            <person name="Zubacova Z."/>
            <person name="Dolezal P."/>
            <person name="Malik S.B."/>
            <person name="Logsdon J.M. Jr."/>
            <person name="Henze K."/>
            <person name="Gupta A."/>
            <person name="Wang C.C."/>
            <person name="Dunne R.L."/>
            <person name="Upcroft J.A."/>
            <person name="Upcroft P."/>
            <person name="White O."/>
            <person name="Salzberg S.L."/>
            <person name="Tang P."/>
            <person name="Chiu C.-H."/>
            <person name="Lee Y.-S."/>
            <person name="Embley T.M."/>
            <person name="Coombs G.H."/>
            <person name="Mottram J.C."/>
            <person name="Tachezy J."/>
            <person name="Fraser-Liggett C.M."/>
            <person name="Johnson P.J."/>
        </authorList>
    </citation>
    <scope>NUCLEOTIDE SEQUENCE [LARGE SCALE GENOMIC DNA]</scope>
    <source>
        <strain evidence="1">G3</strain>
    </source>
</reference>
<evidence type="ECO:0000313" key="2">
    <source>
        <dbReference type="Proteomes" id="UP000001542"/>
    </source>
</evidence>
<dbReference type="KEGG" id="tva:4754123"/>
<evidence type="ECO:0000313" key="1">
    <source>
        <dbReference type="EMBL" id="EAX96353.1"/>
    </source>
</evidence>
<protein>
    <submittedName>
        <fullName evidence="1">Uncharacterized protein</fullName>
    </submittedName>
</protein>
<dbReference type="VEuPathDB" id="TrichDB:TVAGG3_0545350"/>
<dbReference type="AlphaFoldDB" id="A2FFI3"/>
<name>A2FFI3_TRIV3</name>
<keyword evidence="2" id="KW-1185">Reference proteome</keyword>